<dbReference type="PANTHER" id="PTHR43939:SF50">
    <property type="entry name" value="NUCLEOPORIN"/>
    <property type="match status" value="1"/>
</dbReference>
<proteinExistence type="predicted"/>
<feature type="region of interest" description="Disordered" evidence="2">
    <location>
        <begin position="859"/>
        <end position="886"/>
    </location>
</feature>
<reference evidence="3 4" key="1">
    <citation type="submission" date="2021-09" db="EMBL/GenBank/DDBJ databases">
        <title>Genomic insights and catalytic innovation underlie evolution of tropane alkaloids biosynthesis.</title>
        <authorList>
            <person name="Wang Y.-J."/>
            <person name="Tian T."/>
            <person name="Huang J.-P."/>
            <person name="Huang S.-X."/>
        </authorList>
    </citation>
    <scope>NUCLEOTIDE SEQUENCE [LARGE SCALE GENOMIC DNA]</scope>
    <source>
        <strain evidence="3">KIB-2018</strain>
        <tissue evidence="3">Leaf</tissue>
    </source>
</reference>
<protein>
    <submittedName>
        <fullName evidence="3">Uncharacterized protein</fullName>
    </submittedName>
</protein>
<dbReference type="PANTHER" id="PTHR43939">
    <property type="entry name" value="COILED-COIL DOMAIN-CONTAINING PROTEIN 158"/>
    <property type="match status" value="1"/>
</dbReference>
<feature type="coiled-coil region" evidence="1">
    <location>
        <begin position="1580"/>
        <end position="1656"/>
    </location>
</feature>
<evidence type="ECO:0000256" key="2">
    <source>
        <dbReference type="SAM" id="MobiDB-lite"/>
    </source>
</evidence>
<feature type="region of interest" description="Disordered" evidence="2">
    <location>
        <begin position="204"/>
        <end position="225"/>
    </location>
</feature>
<feature type="compositionally biased region" description="Polar residues" evidence="2">
    <location>
        <begin position="873"/>
        <end position="885"/>
    </location>
</feature>
<feature type="compositionally biased region" description="Polar residues" evidence="2">
    <location>
        <begin position="84"/>
        <end position="111"/>
    </location>
</feature>
<feature type="coiled-coil region" evidence="1">
    <location>
        <begin position="518"/>
        <end position="629"/>
    </location>
</feature>
<organism evidence="3 4">
    <name type="scientific">Erythroxylum novogranatense</name>
    <dbReference type="NCBI Taxonomy" id="1862640"/>
    <lineage>
        <taxon>Eukaryota</taxon>
        <taxon>Viridiplantae</taxon>
        <taxon>Streptophyta</taxon>
        <taxon>Embryophyta</taxon>
        <taxon>Tracheophyta</taxon>
        <taxon>Spermatophyta</taxon>
        <taxon>Magnoliopsida</taxon>
        <taxon>eudicotyledons</taxon>
        <taxon>Gunneridae</taxon>
        <taxon>Pentapetalae</taxon>
        <taxon>rosids</taxon>
        <taxon>fabids</taxon>
        <taxon>Malpighiales</taxon>
        <taxon>Erythroxylaceae</taxon>
        <taxon>Erythroxylum</taxon>
    </lineage>
</organism>
<evidence type="ECO:0000313" key="3">
    <source>
        <dbReference type="EMBL" id="KAJ8758737.1"/>
    </source>
</evidence>
<evidence type="ECO:0000256" key="1">
    <source>
        <dbReference type="SAM" id="Coils"/>
    </source>
</evidence>
<dbReference type="Proteomes" id="UP001159364">
    <property type="component" value="Linkage Group LG07"/>
</dbReference>
<gene>
    <name evidence="3" type="ORF">K2173_000458</name>
</gene>
<feature type="coiled-coil region" evidence="1">
    <location>
        <begin position="988"/>
        <end position="1043"/>
    </location>
</feature>
<feature type="coiled-coil region" evidence="1">
    <location>
        <begin position="1787"/>
        <end position="1929"/>
    </location>
</feature>
<dbReference type="EMBL" id="JAIWQS010000007">
    <property type="protein sequence ID" value="KAJ8758737.1"/>
    <property type="molecule type" value="Genomic_DNA"/>
</dbReference>
<feature type="coiled-coil region" evidence="1">
    <location>
        <begin position="1990"/>
        <end position="2070"/>
    </location>
</feature>
<feature type="region of interest" description="Disordered" evidence="2">
    <location>
        <begin position="1"/>
        <end position="135"/>
    </location>
</feature>
<keyword evidence="4" id="KW-1185">Reference proteome</keyword>
<sequence length="2753" mass="309608">MDKNKSRTDLLAAGRKKLQQFRQKKDTKGSVSQGKSSKKSGKPDQHESDGDVLSATKAMSLPQVPDTEPISESNSSLGLAESSVFHTTNNTVASETSDIQVVDQSSTSGSPDVSVPEIELNQNSESYSEGLGTRYDDSAYSNSNLLDTKQSVTHDIERAVSLGVSNISAGETAEQTKKQDMSADIEVSASGTAVRTLDETSITGETWREDSLPSQQDVPDTSLSHLKGDEVTNVGAMQEADGLGSEHFGRSCDIRHEGDARVTLSDCNEIAENVGVAAGERISVVGASAKLRRADREDDSYSFTEKSEVLTESGINHDEGSQADITVAEAFNQQYMPEDSFIFVSKTNEEPLLTSLPIPSEGCSVSDGECPVNIPHLIEVIKGLSEDEYRILLNSRRSIPTLDFEKSRLISSQNVVPDILERLRDELYITSCAKDIIHVELTETYDLQTQYDHRFHQFDGEICALRNSLGEARERSTYLSEELELCKSELQASVSEKEALQIQFLAAKAEVDDVSSRAYELQKTLEKSESDMLNLSKESAKHEDVIASLQMEKESLRMTLDLREKEIEKLVDEKDSSLHENEKLLKELADSKSLVATLEVEVSNLNATLSSVTDERKKLEDQNQNLATGNEDLSVALSDSKSLVENLQVETANLSGKLVFATSEREKFEEEKTHVVEENEKLSSEILVLHERLAKDQEDYMQLEAELREMRLRVEHLTEENIFFESNLDLCETKLKDIDAGHQISCPVGAQNQLESSEQQSRACDNALDEVLPLQIDGKQDCEATISILHDVVSGELIQQEGSDDSSGLVILKRHIDDANKVLLKLETAIQGMPAALSRSSEKVAAPAVSKLIQAFESKVHHEEHEAGDSASAEDQSSATDSFASTKEHTGNLKAVMKELLLDVEKVSSAFMVELNHRNTSNLAMQELKVQHEALMVHSSNLESTNIELGVIYETLKQHLLAVEEKAKEDDVRYETLKQHGTTLKAENSVLEEKVVHYESKIEELQNQVHDLQQSSEMTSILLDQLQNVQKETAEKALAAEQQWDSSISCISDAMERLGDSMGFSISTLLTGDHGSVDVVKQVVASVDLAIEMIKDMKGKVDDTCLDREKTLKLLEEVNGRNNWLLEKNEVANETLNRLYHELSKLLIDSSSSMVETGVSVQYEKLPDLVYYASYEIFLEQLHNLLAERIELQSMNNNLNLELASRIKDVEELNKRCIDLSSLKKLIEDVQIVLKLESSQAELDLVPFSHLESLVSSLICKYKEVDEEVKSSGEDFGSKEMTLTEFQESVNELNALKLQHENEIQLLKEHINKVEGALVATQSDLQEKASELEQSEQRVSSIREKLSIAVAKGKGLIVQRDNLKQSLAETSSELERCLQELQLKDARLHELEVKLKTYSEAGERVEALESELSYIRNSATTLRESFLLKDSVLQRIEEILDYLDLPEDFHARDIIEKVDWLARSATGHPFPRVDWEQKSCVGGSYQDTGFGETDWKDDVQPSSNSADDTRRKYEELQSKFFGLAEQNEMLEQSLLERNHMVQRWEVLLDRISMPSHLRSMETEDRIEWLGSAILEANHGRLSLLQSLDQLENQCNSLNVDLEESQKKICVLNAELEESRKRTSDTAMQLQEVIHERESLSERLENLMSDNSKLTSKIFQIELDCGKLQNEVTVLQDKLVEKLDSEADLQMINGKIGQLQNLICNVLQDPGTKDRVCSESSTENLERLLKKLIENYLELVHCDTVETNKFPGSNANLVEEGNNDAQDIDESDDSVMRSKTLEVEDPNLVGLKKKLDETLNELINTKEERDSYIEKQQLLICEVETLDRKRMELQELLSQEQQKSTSTREKLNVAVRKGKTLLQQRDGLKQTIEEMSTEIDQLKSDIKDKQLALAECEQRLRDLTSYCGRVEALESESFSLQNRLAQTEQMLQEKVHTLSMILKTLGGIDTGGAISDDDPVGKLEHIGNLCQHLHDAVASSEQESRKSRRAAELLLAELKEVQDRNDDLQEELEKATFDLAELAKEKEGLEAAKTEALSCSEKLSSVHAQEKKKLHSELMELKSAASQLDRSFIDIHNFLANVFSKVLEFLRDLQAGTESYLKGLETNHSILVPLFSELDAIDSSQSQVNFEPTKTSSEGKTPDHFNDHSVGEIFGFLQEFLKKINGLKLMSNKHSVALHERASILSKLMGILFGELTSQKESFESMRRDIKNIESIKKEKEAEVLVLCRKNALLYEACTSSLLEIENRKAEVLANNLISGDLGMNLELTASVDGERASSLQNYVLSEEHVKMLSQRLLTTVKEFASFRSEIVEGEKNEMKIMISNLRKELQEKDIQREKICMDLVNQIKEAESSMASNLLDLQSSKAHEIELEKQVEIMLGEQSTLEQRIRKLEAGQVISKELEERIRSLTDVLTAKDQEIEALMQALDEEEVQMEEFNNKIEGLQQVVKHKDADIENFEKSRMKILKKLSTTVSKFDELHSFSEGLVVEVERLQSQLLDRDAEISFLRQEVTRCTNDALVASQAISMRNSDEIHELLKWLDSLIFPVGIQDVNLNDSSHVNDYKDLLQKKITSILSELENVQAVAQSRDSLLQVERSKVDELTRREEVLQKTLHEKESQLNMLEEIGDSGRPSTVVSEIVEVEPVINKWAAPGPSTASKVRSIRKANNDQVAIAIDTDPEGNTRLKDDDDDKVHGFKSLTTSRIVPKFTRPLADMVDGLWVSCDRALMRQPALRLSIILYWAVFHTLLATFVF</sequence>
<feature type="coiled-coil region" evidence="1">
    <location>
        <begin position="1283"/>
        <end position="1394"/>
    </location>
</feature>
<feature type="compositionally biased region" description="Polar residues" evidence="2">
    <location>
        <begin position="212"/>
        <end position="224"/>
    </location>
</feature>
<feature type="compositionally biased region" description="Basic and acidic residues" evidence="2">
    <location>
        <begin position="859"/>
        <end position="868"/>
    </location>
</feature>
<feature type="coiled-coil region" evidence="1">
    <location>
        <begin position="665"/>
        <end position="720"/>
    </location>
</feature>
<name>A0AAV8SWA8_9ROSI</name>
<keyword evidence="1" id="KW-0175">Coiled coil</keyword>
<evidence type="ECO:0000313" key="4">
    <source>
        <dbReference type="Proteomes" id="UP001159364"/>
    </source>
</evidence>
<accession>A0AAV8SWA8</accession>
<feature type="coiled-coil region" evidence="1">
    <location>
        <begin position="1182"/>
        <end position="1216"/>
    </location>
</feature>
<comment type="caution">
    <text evidence="3">The sequence shown here is derived from an EMBL/GenBank/DDBJ whole genome shotgun (WGS) entry which is preliminary data.</text>
</comment>
<feature type="coiled-coil region" evidence="1">
    <location>
        <begin position="2399"/>
        <end position="2454"/>
    </location>
</feature>
<feature type="coiled-coil region" evidence="1">
    <location>
        <begin position="2592"/>
        <end position="2626"/>
    </location>
</feature>